<protein>
    <submittedName>
        <fullName evidence="2">Uncharacterized protein</fullName>
    </submittedName>
</protein>
<evidence type="ECO:0000313" key="3">
    <source>
        <dbReference type="Proteomes" id="UP000244240"/>
    </source>
</evidence>
<dbReference type="EMBL" id="QBKR01000058">
    <property type="protein sequence ID" value="PTX46632.1"/>
    <property type="molecule type" value="Genomic_DNA"/>
</dbReference>
<dbReference type="AlphaFoldDB" id="A0A2T6AS40"/>
<gene>
    <name evidence="2" type="ORF">C8P63_1583</name>
</gene>
<name>A0A2T6AS40_9BACL</name>
<reference evidence="2 3" key="1">
    <citation type="submission" date="2018-04" db="EMBL/GenBank/DDBJ databases">
        <title>Genomic Encyclopedia of Archaeal and Bacterial Type Strains, Phase II (KMG-II): from individual species to whole genera.</title>
        <authorList>
            <person name="Goeker M."/>
        </authorList>
    </citation>
    <scope>NUCLEOTIDE SEQUENCE [LARGE SCALE GENOMIC DNA]</scope>
    <source>
        <strain evidence="2 3">DSM 45787</strain>
    </source>
</reference>
<sequence length="279" mass="33477">MKLLKKILFGDKVSLPSHIQERIQEYQQQGERYVHFFCKIKYEEEYYFYLQYTPDQDGLVIREDGQVPPKSEVKPVFFIAKSTDAIAQDISKIGKQWAGRTIRTHEKVLRLLEKVDQALRDQMPPDIVEDLEAFYRVPKTFIKQQQRIKEAYQKGMKIINQLSETKICTAESRETLDKYDMQMVKGSYLKNYVQIQTYEARKRLIDYIDSKVSISEFGLWWTVQRLKRLNNKMADRWKLGDEFMEFIEKNHDNIMRGERSEEDKKKMEDMFRNIRNPDN</sequence>
<proteinExistence type="predicted"/>
<dbReference type="RefSeq" id="WP_108026891.1">
    <property type="nucleotide sequence ID" value="NZ_QBKR01000058.1"/>
</dbReference>
<evidence type="ECO:0000313" key="2">
    <source>
        <dbReference type="EMBL" id="PTX46632.1"/>
    </source>
</evidence>
<dbReference type="OrthoDB" id="2808511at2"/>
<comment type="caution">
    <text evidence="2">The sequence shown here is derived from an EMBL/GenBank/DDBJ whole genome shotgun (WGS) entry which is preliminary data.</text>
</comment>
<keyword evidence="3" id="KW-1185">Reference proteome</keyword>
<feature type="region of interest" description="Disordered" evidence="1">
    <location>
        <begin position="257"/>
        <end position="279"/>
    </location>
</feature>
<organism evidence="2 3">
    <name type="scientific">Melghirimyces profundicolus</name>
    <dbReference type="NCBI Taxonomy" id="1242148"/>
    <lineage>
        <taxon>Bacteria</taxon>
        <taxon>Bacillati</taxon>
        <taxon>Bacillota</taxon>
        <taxon>Bacilli</taxon>
        <taxon>Bacillales</taxon>
        <taxon>Thermoactinomycetaceae</taxon>
        <taxon>Melghirimyces</taxon>
    </lineage>
</organism>
<accession>A0A2T6AS40</accession>
<evidence type="ECO:0000256" key="1">
    <source>
        <dbReference type="SAM" id="MobiDB-lite"/>
    </source>
</evidence>
<dbReference type="Proteomes" id="UP000244240">
    <property type="component" value="Unassembled WGS sequence"/>
</dbReference>